<dbReference type="Pfam" id="PF02120">
    <property type="entry name" value="Flg_hook"/>
    <property type="match status" value="1"/>
</dbReference>
<evidence type="ECO:0000313" key="4">
    <source>
        <dbReference type="Proteomes" id="UP000198284"/>
    </source>
</evidence>
<dbReference type="Gene3D" id="3.30.750.140">
    <property type="match status" value="1"/>
</dbReference>
<accession>A0A239FXN5</accession>
<evidence type="ECO:0000313" key="3">
    <source>
        <dbReference type="EMBL" id="SNS61671.1"/>
    </source>
</evidence>
<feature type="region of interest" description="Disordered" evidence="1">
    <location>
        <begin position="184"/>
        <end position="211"/>
    </location>
</feature>
<dbReference type="AlphaFoldDB" id="A0A239FXN5"/>
<name>A0A239FXN5_9BURK</name>
<proteinExistence type="predicted"/>
<keyword evidence="4" id="KW-1185">Reference proteome</keyword>
<dbReference type="OrthoDB" id="5296742at2"/>
<dbReference type="InterPro" id="IPR021136">
    <property type="entry name" value="Flagellar_hook_control-like_C"/>
</dbReference>
<evidence type="ECO:0000256" key="1">
    <source>
        <dbReference type="SAM" id="MobiDB-lite"/>
    </source>
</evidence>
<dbReference type="Proteomes" id="UP000198284">
    <property type="component" value="Unassembled WGS sequence"/>
</dbReference>
<organism evidence="3 4">
    <name type="scientific">Noviherbaspirillum humi</name>
    <dbReference type="NCBI Taxonomy" id="1688639"/>
    <lineage>
        <taxon>Bacteria</taxon>
        <taxon>Pseudomonadati</taxon>
        <taxon>Pseudomonadota</taxon>
        <taxon>Betaproteobacteria</taxon>
        <taxon>Burkholderiales</taxon>
        <taxon>Oxalobacteraceae</taxon>
        <taxon>Noviherbaspirillum</taxon>
    </lineage>
</organism>
<protein>
    <submittedName>
        <fullName evidence="3">Hook-length control protein FliK</fullName>
    </submittedName>
</protein>
<evidence type="ECO:0000259" key="2">
    <source>
        <dbReference type="Pfam" id="PF02120"/>
    </source>
</evidence>
<sequence length="351" mass="36380">MIQRADLGGAKAAGPAAAIAASSPATGPQRDTLQRLMQLSVGQAYQASVLAKLQDGTFLVRVADAQARMALPAGTSAGDSIVMTFAGKEPIPTFLLARSGSSTAANVSDAGRMISNLLQSLQGGPDIPHVSAAQPLLEDALPANVGKVAEALHHAVESSGAFYESHVAEWVQGRRPLEAIKQEPQARFTQDAPVPDVPEAAPDSAGAASATPAEVDARLVVRQEPSMHITPEAASMVGIQLHALEQRELQWQGQLWPGQELQWTVREESGGHGSAGSGEAAWSSSVRFELPSLGVVSASIHVQGSHARVSLKAHGEAAATALQANGSRLAASLEASGTFLDQLTVARDGDR</sequence>
<dbReference type="RefSeq" id="WP_089398995.1">
    <property type="nucleotide sequence ID" value="NZ_FZOT01000004.1"/>
</dbReference>
<dbReference type="InterPro" id="IPR038610">
    <property type="entry name" value="FliK-like_C_sf"/>
</dbReference>
<dbReference type="EMBL" id="FZOT01000004">
    <property type="protein sequence ID" value="SNS61671.1"/>
    <property type="molecule type" value="Genomic_DNA"/>
</dbReference>
<feature type="domain" description="Flagellar hook-length control protein-like C-terminal" evidence="2">
    <location>
        <begin position="278"/>
        <end position="349"/>
    </location>
</feature>
<reference evidence="3 4" key="1">
    <citation type="submission" date="2017-06" db="EMBL/GenBank/DDBJ databases">
        <authorList>
            <person name="Kim H.J."/>
            <person name="Triplett B.A."/>
        </authorList>
    </citation>
    <scope>NUCLEOTIDE SEQUENCE [LARGE SCALE GENOMIC DNA]</scope>
    <source>
        <strain evidence="3 4">U15</strain>
    </source>
</reference>
<gene>
    <name evidence="3" type="ORF">SAMN06265795_104146</name>
</gene>
<feature type="compositionally biased region" description="Low complexity" evidence="1">
    <location>
        <begin position="191"/>
        <end position="211"/>
    </location>
</feature>